<accession>A0A8K0MPS8</accession>
<keyword evidence="5" id="KW-1185">Reference proteome</keyword>
<keyword evidence="2" id="KW-0813">Transport</keyword>
<comment type="caution">
    <text evidence="4">The sequence shown here is derived from an EMBL/GenBank/DDBJ whole genome shotgun (WGS) entry which is preliminary data.</text>
</comment>
<proteinExistence type="predicted"/>
<name>A0A8K0MPS8_9ROSA</name>
<evidence type="ECO:0000313" key="5">
    <source>
        <dbReference type="Proteomes" id="UP000796880"/>
    </source>
</evidence>
<dbReference type="Proteomes" id="UP000796880">
    <property type="component" value="Unassembled WGS sequence"/>
</dbReference>
<gene>
    <name evidence="4" type="ORF">FNV43_RR03958</name>
</gene>
<organism evidence="4 5">
    <name type="scientific">Rhamnella rubrinervis</name>
    <dbReference type="NCBI Taxonomy" id="2594499"/>
    <lineage>
        <taxon>Eukaryota</taxon>
        <taxon>Viridiplantae</taxon>
        <taxon>Streptophyta</taxon>
        <taxon>Embryophyta</taxon>
        <taxon>Tracheophyta</taxon>
        <taxon>Spermatophyta</taxon>
        <taxon>Magnoliopsida</taxon>
        <taxon>eudicotyledons</taxon>
        <taxon>Gunneridae</taxon>
        <taxon>Pentapetalae</taxon>
        <taxon>rosids</taxon>
        <taxon>fabids</taxon>
        <taxon>Rosales</taxon>
        <taxon>Rhamnaceae</taxon>
        <taxon>rhamnoid group</taxon>
        <taxon>Rhamneae</taxon>
        <taxon>Rhamnella</taxon>
    </lineage>
</organism>
<dbReference type="SUPFAM" id="SSF47699">
    <property type="entry name" value="Bifunctional inhibitor/lipid-transfer protein/seed storage 2S albumin"/>
    <property type="match status" value="1"/>
</dbReference>
<dbReference type="GO" id="GO:0008289">
    <property type="term" value="F:lipid binding"/>
    <property type="evidence" value="ECO:0007669"/>
    <property type="project" value="UniProtKB-KW"/>
</dbReference>
<dbReference type="InterPro" id="IPR036312">
    <property type="entry name" value="Bifun_inhib/LTP/seed_sf"/>
</dbReference>
<sequence length="89" mass="10352">MSGAEQELSHCKILLLRSWRPKEGCDVTATHVTECCEQLKEVNDGQRCKALRQLMEKERGNYKPEEWQRMVRQAKGLLGFRQLHPIVNS</sequence>
<reference evidence="4" key="1">
    <citation type="submission" date="2020-03" db="EMBL/GenBank/DDBJ databases">
        <title>A high-quality chromosome-level genome assembly of a woody plant with both climbing and erect habits, Rhamnella rubrinervis.</title>
        <authorList>
            <person name="Lu Z."/>
            <person name="Yang Y."/>
            <person name="Zhu X."/>
            <person name="Sun Y."/>
        </authorList>
    </citation>
    <scope>NUCLEOTIDE SEQUENCE</scope>
    <source>
        <strain evidence="4">BYM</strain>
        <tissue evidence="4">Leaf</tissue>
    </source>
</reference>
<evidence type="ECO:0000256" key="2">
    <source>
        <dbReference type="ARBA" id="ARBA00022448"/>
    </source>
</evidence>
<protein>
    <submittedName>
        <fullName evidence="4">Uncharacterized protein</fullName>
    </submittedName>
</protein>
<evidence type="ECO:0000256" key="1">
    <source>
        <dbReference type="ARBA" id="ARBA00003211"/>
    </source>
</evidence>
<dbReference type="AlphaFoldDB" id="A0A8K0MPS8"/>
<evidence type="ECO:0000313" key="4">
    <source>
        <dbReference type="EMBL" id="KAF3453518.1"/>
    </source>
</evidence>
<dbReference type="EMBL" id="VOIH02000002">
    <property type="protein sequence ID" value="KAF3453518.1"/>
    <property type="molecule type" value="Genomic_DNA"/>
</dbReference>
<keyword evidence="3" id="KW-0446">Lipid-binding</keyword>
<comment type="function">
    <text evidence="1">Plant non-specific lipid-transfer proteins transfer phospholipids as well as galactolipids across membranes. May play a role in wax or cutin deposition in the cell walls of expanding epidermal cells and certain secretory tissues.</text>
</comment>
<dbReference type="Gene3D" id="1.10.110.10">
    <property type="entry name" value="Plant lipid-transfer and hydrophobic proteins"/>
    <property type="match status" value="1"/>
</dbReference>
<evidence type="ECO:0000256" key="3">
    <source>
        <dbReference type="ARBA" id="ARBA00023121"/>
    </source>
</evidence>